<dbReference type="InterPro" id="IPR038740">
    <property type="entry name" value="BioF2-like_GNAT_dom"/>
</dbReference>
<dbReference type="EMBL" id="BSPG01000001">
    <property type="protein sequence ID" value="GLS42490.1"/>
    <property type="molecule type" value="Genomic_DNA"/>
</dbReference>
<dbReference type="Gene3D" id="3.40.630.30">
    <property type="match status" value="1"/>
</dbReference>
<dbReference type="GO" id="GO:0016740">
    <property type="term" value="F:transferase activity"/>
    <property type="evidence" value="ECO:0007669"/>
    <property type="project" value="UniProtKB-KW"/>
</dbReference>
<name>A0A7W6F6T4_9HYPH</name>
<dbReference type="Proteomes" id="UP001156881">
    <property type="component" value="Unassembled WGS sequence"/>
</dbReference>
<dbReference type="Pfam" id="PF13480">
    <property type="entry name" value="Acetyltransf_6"/>
    <property type="match status" value="1"/>
</dbReference>
<comment type="caution">
    <text evidence="3">The sequence shown here is derived from an EMBL/GenBank/DDBJ whole genome shotgun (WGS) entry which is preliminary data.</text>
</comment>
<dbReference type="AlphaFoldDB" id="A0A7W6F6T4"/>
<reference evidence="5" key="2">
    <citation type="journal article" date="2019" name="Int. J. Syst. Evol. Microbiol.">
        <title>The Global Catalogue of Microorganisms (GCM) 10K type strain sequencing project: providing services to taxonomists for standard genome sequencing and annotation.</title>
        <authorList>
            <consortium name="The Broad Institute Genomics Platform"/>
            <consortium name="The Broad Institute Genome Sequencing Center for Infectious Disease"/>
            <person name="Wu L."/>
            <person name="Ma J."/>
        </authorList>
    </citation>
    <scope>NUCLEOTIDE SEQUENCE [LARGE SCALE GENOMIC DNA]</scope>
    <source>
        <strain evidence="5">NBRC 107710</strain>
    </source>
</reference>
<reference evidence="2" key="4">
    <citation type="submission" date="2023-01" db="EMBL/GenBank/DDBJ databases">
        <title>Draft genome sequence of Methylobacterium brachythecii strain NBRC 107710.</title>
        <authorList>
            <person name="Sun Q."/>
            <person name="Mori K."/>
        </authorList>
    </citation>
    <scope>NUCLEOTIDE SEQUENCE</scope>
    <source>
        <strain evidence="2">NBRC 107710</strain>
    </source>
</reference>
<proteinExistence type="predicted"/>
<dbReference type="Proteomes" id="UP000517759">
    <property type="component" value="Unassembled WGS sequence"/>
</dbReference>
<accession>A0A7W6F6T4</accession>
<protein>
    <submittedName>
        <fullName evidence="3">CelD/BcsL family acetyltransferase involved in cellulose biosynthesis</fullName>
    </submittedName>
</protein>
<keyword evidence="3" id="KW-0808">Transferase</keyword>
<dbReference type="InterPro" id="IPR016181">
    <property type="entry name" value="Acyl_CoA_acyltransferase"/>
</dbReference>
<evidence type="ECO:0000259" key="1">
    <source>
        <dbReference type="Pfam" id="PF13480"/>
    </source>
</evidence>
<evidence type="ECO:0000313" key="2">
    <source>
        <dbReference type="EMBL" id="GLS42490.1"/>
    </source>
</evidence>
<feature type="domain" description="BioF2-like acetyltransferase" evidence="1">
    <location>
        <begin position="190"/>
        <end position="341"/>
    </location>
</feature>
<organism evidence="3 4">
    <name type="scientific">Methylobacterium brachythecii</name>
    <dbReference type="NCBI Taxonomy" id="1176177"/>
    <lineage>
        <taxon>Bacteria</taxon>
        <taxon>Pseudomonadati</taxon>
        <taxon>Pseudomonadota</taxon>
        <taxon>Alphaproteobacteria</taxon>
        <taxon>Hyphomicrobiales</taxon>
        <taxon>Methylobacteriaceae</taxon>
        <taxon>Methylobacterium</taxon>
    </lineage>
</organism>
<reference evidence="2" key="1">
    <citation type="journal article" date="2014" name="Int. J. Syst. Evol. Microbiol.">
        <title>Complete genome of a new Firmicutes species belonging to the dominant human colonic microbiota ('Ruminococcus bicirculans') reveals two chromosomes and a selective capacity to utilize plant glucans.</title>
        <authorList>
            <consortium name="NISC Comparative Sequencing Program"/>
            <person name="Wegmann U."/>
            <person name="Louis P."/>
            <person name="Goesmann A."/>
            <person name="Henrissat B."/>
            <person name="Duncan S.H."/>
            <person name="Flint H.J."/>
        </authorList>
    </citation>
    <scope>NUCLEOTIDE SEQUENCE</scope>
    <source>
        <strain evidence="2">NBRC 107710</strain>
    </source>
</reference>
<dbReference type="SUPFAM" id="SSF55729">
    <property type="entry name" value="Acyl-CoA N-acyltransferases (Nat)"/>
    <property type="match status" value="1"/>
</dbReference>
<evidence type="ECO:0000313" key="4">
    <source>
        <dbReference type="Proteomes" id="UP000517759"/>
    </source>
</evidence>
<dbReference type="EMBL" id="JACIDN010000003">
    <property type="protein sequence ID" value="MBB3902645.1"/>
    <property type="molecule type" value="Genomic_DNA"/>
</dbReference>
<evidence type="ECO:0000313" key="3">
    <source>
        <dbReference type="EMBL" id="MBB3902645.1"/>
    </source>
</evidence>
<reference evidence="3 4" key="3">
    <citation type="submission" date="2020-08" db="EMBL/GenBank/DDBJ databases">
        <title>Genomic Encyclopedia of Type Strains, Phase IV (KMG-IV): sequencing the most valuable type-strain genomes for metagenomic binning, comparative biology and taxonomic classification.</title>
        <authorList>
            <person name="Goeker M."/>
        </authorList>
    </citation>
    <scope>NUCLEOTIDE SEQUENCE [LARGE SCALE GENOMIC DNA]</scope>
    <source>
        <strain evidence="3 4">DSM 24105</strain>
    </source>
</reference>
<dbReference type="RefSeq" id="WP_183504724.1">
    <property type="nucleotide sequence ID" value="NZ_BSPG01000001.1"/>
</dbReference>
<keyword evidence="5" id="KW-1185">Reference proteome</keyword>
<evidence type="ECO:0000313" key="5">
    <source>
        <dbReference type="Proteomes" id="UP001156881"/>
    </source>
</evidence>
<sequence length="397" mass="43000">MTSLAQDLTGAGMIRDSMREGLTAEMFADLASVEALWRAMETAPDALATPYQRFDWVASFVSGLQAQDRLRVLVLRDAAGRPAALLPLLMSRMRGLAVARVVGAKHANYHMPLYASRQAAGSSAEEVEAALVRAGRAAGIDAYALDHQPRFWDGIANPLGAKGAPCASDAYGLMLGPDAEATVKRAFSGDARKKLRAKERKLVEALGPIDYVQASTPESIAAILDAFYEQKRTRFAAMGIANPYADDDVRRFIVAATAPGVPHPAIELHALIAKNDGRVLATFAGAVNDNRFSGMWTSFDPDPEIGRFSPGDLLLHHLIGQQTSAGRRAFDLGVGEARYKSSICDETIELVEVLIPVTASGHLFSLAADTASRLKRRIKRSPRLWQAVSRLRKLRHS</sequence>
<gene>
    <name evidence="2" type="ORF">GCM10007884_04750</name>
    <name evidence="3" type="ORF">GGR33_002140</name>
</gene>